<name>A0A7T8QRS9_CALRO</name>
<reference evidence="3" key="1">
    <citation type="submission" date="2021-01" db="EMBL/GenBank/DDBJ databases">
        <title>Caligus Genome Assembly.</title>
        <authorList>
            <person name="Gallardo-Escarate C."/>
        </authorList>
    </citation>
    <scope>NUCLEOTIDE SEQUENCE [LARGE SCALE GENOMIC DNA]</scope>
</reference>
<dbReference type="AlphaFoldDB" id="A0A7T8QRS9"/>
<evidence type="ECO:0000313" key="3">
    <source>
        <dbReference type="Proteomes" id="UP000595437"/>
    </source>
</evidence>
<feature type="region of interest" description="Disordered" evidence="1">
    <location>
        <begin position="1"/>
        <end position="26"/>
    </location>
</feature>
<protein>
    <submittedName>
        <fullName evidence="2">Uncharacterized protein</fullName>
    </submittedName>
</protein>
<keyword evidence="3" id="KW-1185">Reference proteome</keyword>
<feature type="region of interest" description="Disordered" evidence="1">
    <location>
        <begin position="52"/>
        <end position="89"/>
    </location>
</feature>
<sequence length="89" mass="9532">MGDADGSVIYLDKESQTNDLDSDSDGLSHCRVGEAAVQNKIIIKNINGYKNRMPCTDEETIPTSDVNGEEAPSAKLKEKLKTSSSATGQ</sequence>
<organism evidence="2 3">
    <name type="scientific">Caligus rogercresseyi</name>
    <name type="common">Sea louse</name>
    <dbReference type="NCBI Taxonomy" id="217165"/>
    <lineage>
        <taxon>Eukaryota</taxon>
        <taxon>Metazoa</taxon>
        <taxon>Ecdysozoa</taxon>
        <taxon>Arthropoda</taxon>
        <taxon>Crustacea</taxon>
        <taxon>Multicrustacea</taxon>
        <taxon>Hexanauplia</taxon>
        <taxon>Copepoda</taxon>
        <taxon>Siphonostomatoida</taxon>
        <taxon>Caligidae</taxon>
        <taxon>Caligus</taxon>
    </lineage>
</organism>
<dbReference type="Proteomes" id="UP000595437">
    <property type="component" value="Chromosome 3"/>
</dbReference>
<evidence type="ECO:0000256" key="1">
    <source>
        <dbReference type="SAM" id="MobiDB-lite"/>
    </source>
</evidence>
<dbReference type="EMBL" id="CP045892">
    <property type="protein sequence ID" value="QQP52879.1"/>
    <property type="molecule type" value="Genomic_DNA"/>
</dbReference>
<evidence type="ECO:0000313" key="2">
    <source>
        <dbReference type="EMBL" id="QQP52879.1"/>
    </source>
</evidence>
<gene>
    <name evidence="2" type="ORF">FKW44_005158</name>
</gene>
<proteinExistence type="predicted"/>
<accession>A0A7T8QRS9</accession>